<evidence type="ECO:0000313" key="4">
    <source>
        <dbReference type="EMBL" id="GGE37509.1"/>
    </source>
</evidence>
<proteinExistence type="inferred from homology"/>
<comment type="similarity">
    <text evidence="1">Belongs to the nitroreductase family.</text>
</comment>
<evidence type="ECO:0000259" key="3">
    <source>
        <dbReference type="Pfam" id="PF00881"/>
    </source>
</evidence>
<dbReference type="Gene3D" id="3.40.109.10">
    <property type="entry name" value="NADH Oxidase"/>
    <property type="match status" value="1"/>
</dbReference>
<name>A0A917A9L1_9STRE</name>
<evidence type="ECO:0000256" key="1">
    <source>
        <dbReference type="ARBA" id="ARBA00007118"/>
    </source>
</evidence>
<protein>
    <submittedName>
        <fullName evidence="4">Nitrobenzoate reductase</fullName>
    </submittedName>
</protein>
<accession>A0A917A9L1</accession>
<dbReference type="Proteomes" id="UP000660801">
    <property type="component" value="Unassembled WGS sequence"/>
</dbReference>
<dbReference type="CDD" id="cd02136">
    <property type="entry name" value="PnbA_NfnB-like"/>
    <property type="match status" value="1"/>
</dbReference>
<comment type="caution">
    <text evidence="4">The sequence shown here is derived from an EMBL/GenBank/DDBJ whole genome shotgun (WGS) entry which is preliminary data.</text>
</comment>
<reference evidence="4" key="2">
    <citation type="submission" date="2020-09" db="EMBL/GenBank/DDBJ databases">
        <authorList>
            <person name="Sun Q."/>
            <person name="Zhou Y."/>
        </authorList>
    </citation>
    <scope>NUCLEOTIDE SEQUENCE</scope>
    <source>
        <strain evidence="4">CGMCC 1.15533</strain>
    </source>
</reference>
<gene>
    <name evidence="4" type="primary">pnbA</name>
    <name evidence="4" type="ORF">GCM10011510_18540</name>
</gene>
<reference evidence="4" key="1">
    <citation type="journal article" date="2014" name="Int. J. Syst. Evol. Microbiol.">
        <title>Complete genome sequence of Corynebacterium casei LMG S-19264T (=DSM 44701T), isolated from a smear-ripened cheese.</title>
        <authorList>
            <consortium name="US DOE Joint Genome Institute (JGI-PGF)"/>
            <person name="Walter F."/>
            <person name="Albersmeier A."/>
            <person name="Kalinowski J."/>
            <person name="Ruckert C."/>
        </authorList>
    </citation>
    <scope>NUCLEOTIDE SEQUENCE</scope>
    <source>
        <strain evidence="4">CGMCC 1.15533</strain>
    </source>
</reference>
<dbReference type="EMBL" id="BMJN01000048">
    <property type="protein sequence ID" value="GGE37509.1"/>
    <property type="molecule type" value="Genomic_DNA"/>
</dbReference>
<dbReference type="AlphaFoldDB" id="A0A917A9L1"/>
<dbReference type="InterPro" id="IPR000415">
    <property type="entry name" value="Nitroreductase-like"/>
</dbReference>
<sequence>MEFSEVVRKRTSIRSFSKKEVADEQLREIIREAQRAPSWVNSQPWKVYIAKGKTLEKLKNSHLLSPQMGLSEQTDWPTLSRVNWDSRTQENMADWLAEVTTAKGGESFSPLQAFQFHAPVYVYLTIPKTTPIYSAFDLGAFAQTLMLSAQNKGIDSIVAYELIRFPSLIKQEMGIPDEENIAIGIALGYKDDHPLNQYVSSRVELDSILHIKK</sequence>
<dbReference type="GO" id="GO:0016491">
    <property type="term" value="F:oxidoreductase activity"/>
    <property type="evidence" value="ECO:0007669"/>
    <property type="project" value="UniProtKB-KW"/>
</dbReference>
<organism evidence="4 5">
    <name type="scientific">Streptococcus himalayensis</name>
    <dbReference type="NCBI Taxonomy" id="1888195"/>
    <lineage>
        <taxon>Bacteria</taxon>
        <taxon>Bacillati</taxon>
        <taxon>Bacillota</taxon>
        <taxon>Bacilli</taxon>
        <taxon>Lactobacillales</taxon>
        <taxon>Streptococcaceae</taxon>
        <taxon>Streptococcus</taxon>
    </lineage>
</organism>
<feature type="domain" description="Nitroreductase" evidence="3">
    <location>
        <begin position="7"/>
        <end position="189"/>
    </location>
</feature>
<dbReference type="PANTHER" id="PTHR43673:SF10">
    <property type="entry name" value="NADH DEHYDROGENASE_NAD(P)H NITROREDUCTASE XCC3605-RELATED"/>
    <property type="match status" value="1"/>
</dbReference>
<evidence type="ECO:0000313" key="5">
    <source>
        <dbReference type="Proteomes" id="UP000660801"/>
    </source>
</evidence>
<dbReference type="SUPFAM" id="SSF55469">
    <property type="entry name" value="FMN-dependent nitroreductase-like"/>
    <property type="match status" value="1"/>
</dbReference>
<evidence type="ECO:0000256" key="2">
    <source>
        <dbReference type="ARBA" id="ARBA00023002"/>
    </source>
</evidence>
<dbReference type="PANTHER" id="PTHR43673">
    <property type="entry name" value="NAD(P)H NITROREDUCTASE YDGI-RELATED"/>
    <property type="match status" value="1"/>
</dbReference>
<dbReference type="InterPro" id="IPR029479">
    <property type="entry name" value="Nitroreductase"/>
</dbReference>
<dbReference type="RefSeq" id="WP_068991397.1">
    <property type="nucleotide sequence ID" value="NZ_BMJN01000048.1"/>
</dbReference>
<dbReference type="Pfam" id="PF00881">
    <property type="entry name" value="Nitroreductase"/>
    <property type="match status" value="1"/>
</dbReference>
<keyword evidence="5" id="KW-1185">Reference proteome</keyword>
<keyword evidence="2" id="KW-0560">Oxidoreductase</keyword>